<proteinExistence type="predicted"/>
<organism evidence="2 3">
    <name type="scientific">Aliiroseovarius crassostreae</name>
    <dbReference type="NCBI Taxonomy" id="154981"/>
    <lineage>
        <taxon>Bacteria</taxon>
        <taxon>Pseudomonadati</taxon>
        <taxon>Pseudomonadota</taxon>
        <taxon>Alphaproteobacteria</taxon>
        <taxon>Rhodobacterales</taxon>
        <taxon>Paracoccaceae</taxon>
        <taxon>Aliiroseovarius</taxon>
    </lineage>
</organism>
<accession>A0A0P7KIX6</accession>
<evidence type="ECO:0000313" key="3">
    <source>
        <dbReference type="Proteomes" id="UP000050471"/>
    </source>
</evidence>
<comment type="caution">
    <text evidence="2">The sequence shown here is derived from an EMBL/GenBank/DDBJ whole genome shotgun (WGS) entry which is preliminary data.</text>
</comment>
<reference evidence="2 3" key="1">
    <citation type="submission" date="2015-09" db="EMBL/GenBank/DDBJ databases">
        <title>Draft genome sequence of Aliiroseovarius crassostreae CV919-312TSm, the causative agent of Roseovarius Oyster Disease (formerly Juvenile Oyster Disease).</title>
        <authorList>
            <person name="Kessner L."/>
            <person name="Spinard E."/>
            <person name="Nelson D."/>
        </authorList>
    </citation>
    <scope>NUCLEOTIDE SEQUENCE [LARGE SCALE GENOMIC DNA]</scope>
    <source>
        <strain evidence="2 3">CV919-312</strain>
    </source>
</reference>
<sequence>MEQVMNGIVLWYKRDKKIGLVWCDDQGPLACITSDTLVRSGFDHLEAGDQILCDVRDAGGMREVCQILSHRPCSSALDVQVLLRAEADKTEQVGGAGDAPVSDQAEPDTPTAINQEPQEGGVRPIPQSGGHLRVVA</sequence>
<protein>
    <submittedName>
        <fullName evidence="2">Uncharacterized protein</fullName>
    </submittedName>
</protein>
<name>A0A0P7KIX6_9RHOB</name>
<keyword evidence="3" id="KW-1185">Reference proteome</keyword>
<evidence type="ECO:0000256" key="1">
    <source>
        <dbReference type="SAM" id="MobiDB-lite"/>
    </source>
</evidence>
<dbReference type="AlphaFoldDB" id="A0A0P7KIX6"/>
<dbReference type="InterPro" id="IPR012340">
    <property type="entry name" value="NA-bd_OB-fold"/>
</dbReference>
<dbReference type="Proteomes" id="UP000050471">
    <property type="component" value="Unassembled WGS sequence"/>
</dbReference>
<feature type="region of interest" description="Disordered" evidence="1">
    <location>
        <begin position="90"/>
        <end position="136"/>
    </location>
</feature>
<evidence type="ECO:0000313" key="2">
    <source>
        <dbReference type="EMBL" id="KPN61896.1"/>
    </source>
</evidence>
<dbReference type="EMBL" id="LKBA01000023">
    <property type="protein sequence ID" value="KPN61896.1"/>
    <property type="molecule type" value="Genomic_DNA"/>
</dbReference>
<gene>
    <name evidence="2" type="ORF">AKJ29_04580</name>
</gene>
<dbReference type="SUPFAM" id="SSF50249">
    <property type="entry name" value="Nucleic acid-binding proteins"/>
    <property type="match status" value="1"/>
</dbReference>